<dbReference type="EMBL" id="CAEZWE010000050">
    <property type="protein sequence ID" value="CAB4657631.1"/>
    <property type="molecule type" value="Genomic_DNA"/>
</dbReference>
<dbReference type="GO" id="GO:0016020">
    <property type="term" value="C:membrane"/>
    <property type="evidence" value="ECO:0007669"/>
    <property type="project" value="InterPro"/>
</dbReference>
<evidence type="ECO:0000313" key="3">
    <source>
        <dbReference type="EMBL" id="CAB4550670.1"/>
    </source>
</evidence>
<evidence type="ECO:0000313" key="4">
    <source>
        <dbReference type="EMBL" id="CAB4657631.1"/>
    </source>
</evidence>
<evidence type="ECO:0000256" key="2">
    <source>
        <dbReference type="SAM" id="Phobius"/>
    </source>
</evidence>
<organism evidence="3">
    <name type="scientific">freshwater metagenome</name>
    <dbReference type="NCBI Taxonomy" id="449393"/>
    <lineage>
        <taxon>unclassified sequences</taxon>
        <taxon>metagenomes</taxon>
        <taxon>ecological metagenomes</taxon>
    </lineage>
</organism>
<gene>
    <name evidence="3" type="ORF">UFOPK1572_00143</name>
    <name evidence="4" type="ORF">UFOPK2169_01182</name>
</gene>
<keyword evidence="2" id="KW-0472">Membrane</keyword>
<reference evidence="3" key="1">
    <citation type="submission" date="2020-05" db="EMBL/GenBank/DDBJ databases">
        <authorList>
            <person name="Chiriac C."/>
            <person name="Salcher M."/>
            <person name="Ghai R."/>
            <person name="Kavagutti S V."/>
        </authorList>
    </citation>
    <scope>NUCLEOTIDE SEQUENCE</scope>
</reference>
<dbReference type="Pfam" id="PF01066">
    <property type="entry name" value="CDP-OH_P_transf"/>
    <property type="match status" value="1"/>
</dbReference>
<dbReference type="InterPro" id="IPR043130">
    <property type="entry name" value="CDP-OH_PTrfase_TM_dom"/>
</dbReference>
<dbReference type="GO" id="GO:0008654">
    <property type="term" value="P:phospholipid biosynthetic process"/>
    <property type="evidence" value="ECO:0007669"/>
    <property type="project" value="InterPro"/>
</dbReference>
<feature type="region of interest" description="Disordered" evidence="1">
    <location>
        <begin position="206"/>
        <end position="234"/>
    </location>
</feature>
<accession>A0A6J6CGK8</accession>
<dbReference type="AlphaFoldDB" id="A0A6J6CGK8"/>
<feature type="compositionally biased region" description="Basic residues" evidence="1">
    <location>
        <begin position="206"/>
        <end position="218"/>
    </location>
</feature>
<protein>
    <submittedName>
        <fullName evidence="3">Unannotated protein</fullName>
    </submittedName>
</protein>
<proteinExistence type="predicted"/>
<dbReference type="InterPro" id="IPR000462">
    <property type="entry name" value="CDP-OH_P_trans"/>
</dbReference>
<dbReference type="GO" id="GO:0016780">
    <property type="term" value="F:phosphotransferase activity, for other substituted phosphate groups"/>
    <property type="evidence" value="ECO:0007669"/>
    <property type="project" value="InterPro"/>
</dbReference>
<keyword evidence="2" id="KW-0812">Transmembrane</keyword>
<feature type="transmembrane region" description="Helical" evidence="2">
    <location>
        <begin position="31"/>
        <end position="47"/>
    </location>
</feature>
<dbReference type="Gene3D" id="1.20.120.1760">
    <property type="match status" value="1"/>
</dbReference>
<evidence type="ECO:0000256" key="1">
    <source>
        <dbReference type="SAM" id="MobiDB-lite"/>
    </source>
</evidence>
<dbReference type="EMBL" id="CAEZTC010000009">
    <property type="protein sequence ID" value="CAB4550670.1"/>
    <property type="molecule type" value="Genomic_DNA"/>
</dbReference>
<feature type="transmembrane region" description="Helical" evidence="2">
    <location>
        <begin position="152"/>
        <end position="175"/>
    </location>
</feature>
<sequence length="234" mass="25661">MFDGRFRTPIERAIRPVGLLLRRTGMSPDHLTILGILFAIAAAFAIAQGALRGGLILVIAAALPDLLDGALAKASNTASQRGAFFDSVVDRVTDAVLFGGVAWYFASNEGTHIALLPMAIMGVSSLISYERAKAESLGLYAKGGLMERAERIIVLCFGLLFDSLLIPVLWVMLVLTVATAIQRFAQVWKQAEVSSTTMAKREVRQVRRMTRHSARASRRQLSVVSRQRRRNRHG</sequence>
<keyword evidence="2" id="KW-1133">Transmembrane helix</keyword>
<name>A0A6J6CGK8_9ZZZZ</name>